<sequence>MNRVIAVLSAVVVVGGLSSAANAQSRPVNGAAALSGLQSQAIRISATPAQAPLLNPYEKSTIGVSGSSDNQVVYERLNNDTFLVISPVKDDRELLDNVNAGDTGNNRVQVLFQPTL</sequence>
<dbReference type="RefSeq" id="WP_190449527.1">
    <property type="nucleotide sequence ID" value="NZ_JAMPLM010000013.1"/>
</dbReference>
<feature type="signal peptide" evidence="1">
    <location>
        <begin position="1"/>
        <end position="23"/>
    </location>
</feature>
<comment type="caution">
    <text evidence="2">The sequence shown here is derived from an EMBL/GenBank/DDBJ whole genome shotgun (WGS) entry which is preliminary data.</text>
</comment>
<gene>
    <name evidence="2" type="ORF">NDI38_15400</name>
</gene>
<organism evidence="2 3">
    <name type="scientific">Stenomitos frigidus AS-A4</name>
    <dbReference type="NCBI Taxonomy" id="2933935"/>
    <lineage>
        <taxon>Bacteria</taxon>
        <taxon>Bacillati</taxon>
        <taxon>Cyanobacteriota</taxon>
        <taxon>Cyanophyceae</taxon>
        <taxon>Leptolyngbyales</taxon>
        <taxon>Leptolyngbyaceae</taxon>
        <taxon>Stenomitos</taxon>
    </lineage>
</organism>
<name>A0ABV0KKQ5_9CYAN</name>
<dbReference type="Proteomes" id="UP001476950">
    <property type="component" value="Unassembled WGS sequence"/>
</dbReference>
<keyword evidence="3" id="KW-1185">Reference proteome</keyword>
<evidence type="ECO:0000313" key="2">
    <source>
        <dbReference type="EMBL" id="MEP1059823.1"/>
    </source>
</evidence>
<accession>A0ABV0KKQ5</accession>
<dbReference type="EMBL" id="JAMPLM010000013">
    <property type="protein sequence ID" value="MEP1059823.1"/>
    <property type="molecule type" value="Genomic_DNA"/>
</dbReference>
<evidence type="ECO:0000256" key="1">
    <source>
        <dbReference type="SAM" id="SignalP"/>
    </source>
</evidence>
<reference evidence="2 3" key="1">
    <citation type="submission" date="2022-04" db="EMBL/GenBank/DDBJ databases">
        <title>Positive selection, recombination, and allopatry shape intraspecific diversity of widespread and dominant cyanobacteria.</title>
        <authorList>
            <person name="Wei J."/>
            <person name="Shu W."/>
            <person name="Hu C."/>
        </authorList>
    </citation>
    <scope>NUCLEOTIDE SEQUENCE [LARGE SCALE GENOMIC DNA]</scope>
    <source>
        <strain evidence="2 3">AS-A4</strain>
    </source>
</reference>
<proteinExistence type="predicted"/>
<keyword evidence="1" id="KW-0732">Signal</keyword>
<evidence type="ECO:0000313" key="3">
    <source>
        <dbReference type="Proteomes" id="UP001476950"/>
    </source>
</evidence>
<protein>
    <submittedName>
        <fullName evidence="2">Uncharacterized protein</fullName>
    </submittedName>
</protein>
<feature type="chain" id="PRO_5047103843" evidence="1">
    <location>
        <begin position="24"/>
        <end position="116"/>
    </location>
</feature>